<gene>
    <name evidence="8" type="ORF">ADINL_2330</name>
</gene>
<feature type="signal peptide" evidence="6">
    <location>
        <begin position="1"/>
        <end position="21"/>
    </location>
</feature>
<dbReference type="STRING" id="267850.ADINL_2330"/>
<evidence type="ECO:0000313" key="9">
    <source>
        <dbReference type="Proteomes" id="UP000027318"/>
    </source>
</evidence>
<dbReference type="Gene3D" id="1.10.760.10">
    <property type="entry name" value="Cytochrome c-like domain"/>
    <property type="match status" value="1"/>
</dbReference>
<dbReference type="PANTHER" id="PTHR40942:SF2">
    <property type="entry name" value="CYTOCHROME-RELATED"/>
    <property type="match status" value="1"/>
</dbReference>
<evidence type="ECO:0000256" key="2">
    <source>
        <dbReference type="ARBA" id="ARBA00022617"/>
    </source>
</evidence>
<evidence type="ECO:0000313" key="8">
    <source>
        <dbReference type="EMBL" id="KDE39201.1"/>
    </source>
</evidence>
<dbReference type="GO" id="GO:0005506">
    <property type="term" value="F:iron ion binding"/>
    <property type="evidence" value="ECO:0007669"/>
    <property type="project" value="InterPro"/>
</dbReference>
<evidence type="ECO:0000256" key="3">
    <source>
        <dbReference type="ARBA" id="ARBA00022723"/>
    </source>
</evidence>
<accession>A0A063Y352</accession>
<keyword evidence="5" id="KW-0408">Iron</keyword>
<keyword evidence="6" id="KW-0732">Signal</keyword>
<protein>
    <submittedName>
        <fullName evidence="8">Cytochrome c5</fullName>
    </submittedName>
</protein>
<evidence type="ECO:0000256" key="6">
    <source>
        <dbReference type="SAM" id="SignalP"/>
    </source>
</evidence>
<dbReference type="OrthoDB" id="9814708at2"/>
<comment type="caution">
    <text evidence="8">The sequence shown here is derived from an EMBL/GenBank/DDBJ whole genome shotgun (WGS) entry which is preliminary data.</text>
</comment>
<dbReference type="Pfam" id="PF13442">
    <property type="entry name" value="Cytochrome_CBB3"/>
    <property type="match status" value="1"/>
</dbReference>
<dbReference type="SUPFAM" id="SSF46626">
    <property type="entry name" value="Cytochrome c"/>
    <property type="match status" value="1"/>
</dbReference>
<evidence type="ECO:0000259" key="7">
    <source>
        <dbReference type="Pfam" id="PF13442"/>
    </source>
</evidence>
<dbReference type="RefSeq" id="WP_036548015.1">
    <property type="nucleotide sequence ID" value="NZ_JBKBNO010000002.1"/>
</dbReference>
<dbReference type="PRINTS" id="PR00607">
    <property type="entry name" value="CYTCHROMECIE"/>
</dbReference>
<feature type="chain" id="PRO_5001620159" evidence="6">
    <location>
        <begin position="22"/>
        <end position="101"/>
    </location>
</feature>
<reference evidence="8 9" key="1">
    <citation type="journal article" date="2005" name="Int. J. Syst. Evol. Microbiol.">
        <title>Nitrincola lacisaponensis gen. nov., sp. nov., a novel alkaliphilic bacterium isolated from an alkaline, saline lake.</title>
        <authorList>
            <person name="Dimitriu P.A."/>
            <person name="Shukla S.K."/>
            <person name="Conradt J."/>
            <person name="Marquez M.C."/>
            <person name="Ventosa A."/>
            <person name="Maglia A."/>
            <person name="Peyton B.M."/>
            <person name="Pinkart H.C."/>
            <person name="Mormile M.R."/>
        </authorList>
    </citation>
    <scope>NUCLEOTIDE SEQUENCE [LARGE SCALE GENOMIC DNA]</scope>
    <source>
        <strain evidence="8 9">4CA</strain>
    </source>
</reference>
<keyword evidence="3" id="KW-0479">Metal-binding</keyword>
<dbReference type="GO" id="GO:0020037">
    <property type="term" value="F:heme binding"/>
    <property type="evidence" value="ECO:0007669"/>
    <property type="project" value="InterPro"/>
</dbReference>
<feature type="domain" description="Cytochrome c" evidence="7">
    <location>
        <begin position="23"/>
        <end position="94"/>
    </location>
</feature>
<evidence type="ECO:0000256" key="1">
    <source>
        <dbReference type="ARBA" id="ARBA00022448"/>
    </source>
</evidence>
<dbReference type="PANTHER" id="PTHR40942">
    <property type="match status" value="1"/>
</dbReference>
<keyword evidence="9" id="KW-1185">Reference proteome</keyword>
<dbReference type="EMBL" id="JMSZ01000032">
    <property type="protein sequence ID" value="KDE39201.1"/>
    <property type="molecule type" value="Genomic_DNA"/>
</dbReference>
<dbReference type="GO" id="GO:0009055">
    <property type="term" value="F:electron transfer activity"/>
    <property type="evidence" value="ECO:0007669"/>
    <property type="project" value="InterPro"/>
</dbReference>
<organism evidence="8 9">
    <name type="scientific">Nitrincola lacisaponensis</name>
    <dbReference type="NCBI Taxonomy" id="267850"/>
    <lineage>
        <taxon>Bacteria</taxon>
        <taxon>Pseudomonadati</taxon>
        <taxon>Pseudomonadota</taxon>
        <taxon>Gammaproteobacteria</taxon>
        <taxon>Oceanospirillales</taxon>
        <taxon>Oceanospirillaceae</taxon>
        <taxon>Nitrincola</taxon>
    </lineage>
</organism>
<evidence type="ECO:0000256" key="4">
    <source>
        <dbReference type="ARBA" id="ARBA00022982"/>
    </source>
</evidence>
<evidence type="ECO:0000256" key="5">
    <source>
        <dbReference type="ARBA" id="ARBA00023004"/>
    </source>
</evidence>
<keyword evidence="1" id="KW-0813">Transport</keyword>
<dbReference type="Proteomes" id="UP000027318">
    <property type="component" value="Unassembled WGS sequence"/>
</dbReference>
<dbReference type="AlphaFoldDB" id="A0A063Y352"/>
<dbReference type="InterPro" id="IPR009056">
    <property type="entry name" value="Cyt_c-like_dom"/>
</dbReference>
<dbReference type="InterPro" id="IPR002323">
    <property type="entry name" value="Cyt_CIE"/>
</dbReference>
<name>A0A063Y352_9GAMM</name>
<keyword evidence="4" id="KW-0249">Electron transport</keyword>
<sequence>MKKIIAPLSFVLLFGSHAVFADAEIEAIVDRHCQACHDSGLAGAPKMDDADNWAPRLASGIDAMTQTVISGKGAMPPKGTCFSCTDEQLKAAVEVMVQRLK</sequence>
<dbReference type="InterPro" id="IPR036909">
    <property type="entry name" value="Cyt_c-like_dom_sf"/>
</dbReference>
<proteinExistence type="predicted"/>
<keyword evidence="2" id="KW-0349">Heme</keyword>